<reference evidence="6" key="1">
    <citation type="journal article" date="2021" name="PeerJ">
        <title>Extensive microbial diversity within the chicken gut microbiome revealed by metagenomics and culture.</title>
        <authorList>
            <person name="Gilroy R."/>
            <person name="Ravi A."/>
            <person name="Getino M."/>
            <person name="Pursley I."/>
            <person name="Horton D.L."/>
            <person name="Alikhan N.F."/>
            <person name="Baker D."/>
            <person name="Gharbi K."/>
            <person name="Hall N."/>
            <person name="Watson M."/>
            <person name="Adriaenssens E.M."/>
            <person name="Foster-Nyarko E."/>
            <person name="Jarju S."/>
            <person name="Secka A."/>
            <person name="Antonio M."/>
            <person name="Oren A."/>
            <person name="Chaudhuri R.R."/>
            <person name="La Ragione R."/>
            <person name="Hildebrand F."/>
            <person name="Pallen M.J."/>
        </authorList>
    </citation>
    <scope>NUCLEOTIDE SEQUENCE</scope>
    <source>
        <strain evidence="6">ChiHjej13B12-9602</strain>
    </source>
</reference>
<dbReference type="EMBL" id="DYUZ01000025">
    <property type="protein sequence ID" value="HJG37408.1"/>
    <property type="molecule type" value="Genomic_DNA"/>
</dbReference>
<proteinExistence type="inferred from homology"/>
<evidence type="ECO:0000256" key="3">
    <source>
        <dbReference type="ARBA" id="ARBA00022112"/>
    </source>
</evidence>
<feature type="binding site" evidence="5">
    <location>
        <position position="227"/>
    </location>
    <ligand>
        <name>a divalent metal cation</name>
        <dbReference type="ChEBI" id="CHEBI:60240"/>
        <label>1</label>
    </ligand>
</feature>
<evidence type="ECO:0000256" key="1">
    <source>
        <dbReference type="ARBA" id="ARBA00006964"/>
    </source>
</evidence>
<dbReference type="Proteomes" id="UP000753256">
    <property type="component" value="Unassembled WGS sequence"/>
</dbReference>
<evidence type="ECO:0000256" key="5">
    <source>
        <dbReference type="PIRSR" id="PIRSR602678-1"/>
    </source>
</evidence>
<comment type="subunit">
    <text evidence="2">Homohexamer.</text>
</comment>
<accession>A0A921IUI0</accession>
<comment type="caution">
    <text evidence="6">The sequence shown here is derived from an EMBL/GenBank/DDBJ whole genome shotgun (WGS) entry which is preliminary data.</text>
</comment>
<feature type="binding site" evidence="5">
    <location>
        <position position="109"/>
    </location>
    <ligand>
        <name>a divalent metal cation</name>
        <dbReference type="ChEBI" id="CHEBI:60240"/>
        <label>1</label>
    </ligand>
</feature>
<dbReference type="Pfam" id="PF01784">
    <property type="entry name" value="DUF34_NIF3"/>
    <property type="match status" value="1"/>
</dbReference>
<dbReference type="PANTHER" id="PTHR13799:SF14">
    <property type="entry name" value="GTP CYCLOHYDROLASE 1 TYPE 2 HOMOLOG"/>
    <property type="match status" value="1"/>
</dbReference>
<organism evidence="6 7">
    <name type="scientific">Enorma phocaeensis</name>
    <dbReference type="NCBI Taxonomy" id="1871019"/>
    <lineage>
        <taxon>Bacteria</taxon>
        <taxon>Bacillati</taxon>
        <taxon>Actinomycetota</taxon>
        <taxon>Coriobacteriia</taxon>
        <taxon>Coriobacteriales</taxon>
        <taxon>Coriobacteriaceae</taxon>
        <taxon>Enorma</taxon>
    </lineage>
</organism>
<evidence type="ECO:0000256" key="4">
    <source>
        <dbReference type="ARBA" id="ARBA00022723"/>
    </source>
</evidence>
<evidence type="ECO:0000313" key="7">
    <source>
        <dbReference type="Proteomes" id="UP000753256"/>
    </source>
</evidence>
<reference evidence="6" key="2">
    <citation type="submission" date="2021-09" db="EMBL/GenBank/DDBJ databases">
        <authorList>
            <person name="Gilroy R."/>
        </authorList>
    </citation>
    <scope>NUCLEOTIDE SEQUENCE</scope>
    <source>
        <strain evidence="6">ChiHjej13B12-9602</strain>
    </source>
</reference>
<dbReference type="AlphaFoldDB" id="A0A921IUI0"/>
<dbReference type="Gene3D" id="3.40.1390.30">
    <property type="entry name" value="NIF3 (NGG1p interacting factor 3)-like"/>
    <property type="match status" value="2"/>
</dbReference>
<gene>
    <name evidence="6" type="ORF">K8V70_06045</name>
</gene>
<dbReference type="RefSeq" id="WP_273190207.1">
    <property type="nucleotide sequence ID" value="NZ_DYUZ01000025.1"/>
</dbReference>
<dbReference type="GO" id="GO:0046872">
    <property type="term" value="F:metal ion binding"/>
    <property type="evidence" value="ECO:0007669"/>
    <property type="project" value="UniProtKB-KW"/>
</dbReference>
<sequence>MMTIDHLLEALLTRFPAEDAEEWDHVGLSVGDPSDRVRGVLVSLDVTPESIDAAQRAGANVLLTHHPVYLKAPSAFVPRSDQKHPLSSETLYKAIKAGITVISLHTNLDRSIEARKLLASMLEVSTSGSLEHPDDAEAKGYGMVSGAVELSLSDLAVRAARAFNTDPRVWGSPSSPVRRLSMLGGSLGGFGDHALACGADAVICGEAGYHVCQDLAARGLGIILLGHDASEQPFTKVLADAAHEIAGEDMNVTIFDPPRQWWTVLEGVR</sequence>
<feature type="binding site" evidence="5">
    <location>
        <position position="66"/>
    </location>
    <ligand>
        <name>a divalent metal cation</name>
        <dbReference type="ChEBI" id="CHEBI:60240"/>
        <label>1</label>
    </ligand>
</feature>
<evidence type="ECO:0000313" key="6">
    <source>
        <dbReference type="EMBL" id="HJG37408.1"/>
    </source>
</evidence>
<name>A0A921IUI0_9ACTN</name>
<keyword evidence="4 5" id="KW-0479">Metal-binding</keyword>
<dbReference type="InterPro" id="IPR036069">
    <property type="entry name" value="DUF34/NIF3_sf"/>
</dbReference>
<dbReference type="InterPro" id="IPR002678">
    <property type="entry name" value="DUF34/NIF3"/>
</dbReference>
<dbReference type="FunFam" id="3.40.1390.30:FF:000001">
    <property type="entry name" value="GTP cyclohydrolase 1 type 2"/>
    <property type="match status" value="1"/>
</dbReference>
<comment type="similarity">
    <text evidence="1">Belongs to the GTP cyclohydrolase I type 2/NIF3 family.</text>
</comment>
<feature type="binding site" evidence="5">
    <location>
        <position position="65"/>
    </location>
    <ligand>
        <name>a divalent metal cation</name>
        <dbReference type="ChEBI" id="CHEBI:60240"/>
        <label>1</label>
    </ligand>
</feature>
<dbReference type="PANTHER" id="PTHR13799">
    <property type="entry name" value="NGG1 INTERACTING FACTOR 3"/>
    <property type="match status" value="1"/>
</dbReference>
<dbReference type="SUPFAM" id="SSF102705">
    <property type="entry name" value="NIF3 (NGG1p interacting factor 3)-like"/>
    <property type="match status" value="1"/>
</dbReference>
<dbReference type="GO" id="GO:0005737">
    <property type="term" value="C:cytoplasm"/>
    <property type="evidence" value="ECO:0007669"/>
    <property type="project" value="TreeGrafter"/>
</dbReference>
<feature type="binding site" evidence="5">
    <location>
        <position position="231"/>
    </location>
    <ligand>
        <name>a divalent metal cation</name>
        <dbReference type="ChEBI" id="CHEBI:60240"/>
        <label>1</label>
    </ligand>
</feature>
<protein>
    <recommendedName>
        <fullName evidence="3">GTP cyclohydrolase 1 type 2 homolog</fullName>
    </recommendedName>
</protein>
<evidence type="ECO:0000256" key="2">
    <source>
        <dbReference type="ARBA" id="ARBA00011643"/>
    </source>
</evidence>